<feature type="compositionally biased region" description="Basic and acidic residues" evidence="1">
    <location>
        <begin position="199"/>
        <end position="211"/>
    </location>
</feature>
<dbReference type="AlphaFoldDB" id="A0A166NUM5"/>
<comment type="caution">
    <text evidence="2">The sequence shown here is derived from an EMBL/GenBank/DDBJ whole genome shotgun (WGS) entry which is preliminary data.</text>
</comment>
<feature type="compositionally biased region" description="Low complexity" evidence="1">
    <location>
        <begin position="171"/>
        <end position="184"/>
    </location>
</feature>
<accession>A0A166NUM5</accession>
<evidence type="ECO:0000256" key="1">
    <source>
        <dbReference type="SAM" id="MobiDB-lite"/>
    </source>
</evidence>
<reference evidence="2 3" key="1">
    <citation type="submission" date="2015-06" db="EMBL/GenBank/DDBJ databases">
        <title>Survival trade-offs in plant roots during colonization by closely related pathogenic and mutualistic fungi.</title>
        <authorList>
            <person name="Hacquard S."/>
            <person name="Kracher B."/>
            <person name="Hiruma K."/>
            <person name="Weinman A."/>
            <person name="Muench P."/>
            <person name="Garrido Oter R."/>
            <person name="Ver Loren van Themaat E."/>
            <person name="Dallerey J.-F."/>
            <person name="Damm U."/>
            <person name="Henrissat B."/>
            <person name="Lespinet O."/>
            <person name="Thon M."/>
            <person name="Kemen E."/>
            <person name="McHardy A.C."/>
            <person name="Schulze-Lefert P."/>
            <person name="O'Connell R.J."/>
        </authorList>
    </citation>
    <scope>NUCLEOTIDE SEQUENCE [LARGE SCALE GENOMIC DNA]</scope>
    <source>
        <strain evidence="2 3">MAFF 238704</strain>
    </source>
</reference>
<feature type="compositionally biased region" description="Gly residues" evidence="1">
    <location>
        <begin position="232"/>
        <end position="258"/>
    </location>
</feature>
<feature type="compositionally biased region" description="Pro residues" evidence="1">
    <location>
        <begin position="12"/>
        <end position="28"/>
    </location>
</feature>
<feature type="region of interest" description="Disordered" evidence="1">
    <location>
        <begin position="1"/>
        <end position="39"/>
    </location>
</feature>
<gene>
    <name evidence="2" type="ORF">CI238_06233</name>
</gene>
<protein>
    <submittedName>
        <fullName evidence="2">Uncharacterized protein</fullName>
    </submittedName>
</protein>
<name>A0A166NUM5_COLIC</name>
<dbReference type="Proteomes" id="UP000076584">
    <property type="component" value="Unassembled WGS sequence"/>
</dbReference>
<keyword evidence="3" id="KW-1185">Reference proteome</keyword>
<feature type="region of interest" description="Disordered" evidence="1">
    <location>
        <begin position="307"/>
        <end position="341"/>
    </location>
</feature>
<evidence type="ECO:0000313" key="2">
    <source>
        <dbReference type="EMBL" id="KZL66072.1"/>
    </source>
</evidence>
<feature type="region of interest" description="Disordered" evidence="1">
    <location>
        <begin position="157"/>
        <end position="262"/>
    </location>
</feature>
<organism evidence="2 3">
    <name type="scientific">Colletotrichum incanum</name>
    <name type="common">Soybean anthracnose fungus</name>
    <dbReference type="NCBI Taxonomy" id="1573173"/>
    <lineage>
        <taxon>Eukaryota</taxon>
        <taxon>Fungi</taxon>
        <taxon>Dikarya</taxon>
        <taxon>Ascomycota</taxon>
        <taxon>Pezizomycotina</taxon>
        <taxon>Sordariomycetes</taxon>
        <taxon>Hypocreomycetidae</taxon>
        <taxon>Glomerellales</taxon>
        <taxon>Glomerellaceae</taxon>
        <taxon>Colletotrichum</taxon>
        <taxon>Colletotrichum spaethianum species complex</taxon>
    </lineage>
</organism>
<feature type="non-terminal residue" evidence="2">
    <location>
        <position position="1"/>
    </location>
</feature>
<feature type="region of interest" description="Disordered" evidence="1">
    <location>
        <begin position="72"/>
        <end position="92"/>
    </location>
</feature>
<proteinExistence type="predicted"/>
<dbReference type="EMBL" id="LFIW01002591">
    <property type="protein sequence ID" value="KZL66072.1"/>
    <property type="molecule type" value="Genomic_DNA"/>
</dbReference>
<evidence type="ECO:0000313" key="3">
    <source>
        <dbReference type="Proteomes" id="UP000076584"/>
    </source>
</evidence>
<sequence length="341" mass="36793">LNGKPHGSSPPTARPPPHSSCRLPPPHVKPNRRARRNLSSVRISIIPLSNFDTTDTGGGQINGIVPGLEASYKDSHKKKQEKESGFHNPVFQQFQREETDSASCGCFARHRSSTTSPHLTNAPCPPTSSQSHNHSPALIFGPLKSSLVTSRRTLPKMSAPYYTPQRPYFPSPQHSSSSSTAPRPGAAGTSAPPSFTPAMRDRQARGKDPYSPHDSPSDSDLEFDGVDSPSRGGVGRLGHLGPGHGHSHGGATGGGVGDGDSHEVRRRKLWAVSVLEDPERLAMYACSRGDSIPGTRLYFTRMLCGFDEEPALQPPDPRKAASSSRRDPRRRSAGGERMSRH</sequence>
<feature type="region of interest" description="Disordered" evidence="1">
    <location>
        <begin position="109"/>
        <end position="138"/>
    </location>
</feature>